<name>A0A645ATX1_9ZZZZ</name>
<organism evidence="1">
    <name type="scientific">bioreactor metagenome</name>
    <dbReference type="NCBI Taxonomy" id="1076179"/>
    <lineage>
        <taxon>unclassified sequences</taxon>
        <taxon>metagenomes</taxon>
        <taxon>ecological metagenomes</taxon>
    </lineage>
</organism>
<protein>
    <submittedName>
        <fullName evidence="1">Uncharacterized protein</fullName>
    </submittedName>
</protein>
<comment type="caution">
    <text evidence="1">The sequence shown here is derived from an EMBL/GenBank/DDBJ whole genome shotgun (WGS) entry which is preliminary data.</text>
</comment>
<accession>A0A645ATX1</accession>
<dbReference type="EMBL" id="VSSQ01015884">
    <property type="protein sequence ID" value="MPM56695.1"/>
    <property type="molecule type" value="Genomic_DNA"/>
</dbReference>
<proteinExistence type="predicted"/>
<sequence length="66" mass="7454">MTLEKHIKAGGDAGFNAKELELNQFVKKLPDDKRETLYKELKSHGAIDNPVKYTETHLEGGIEDEI</sequence>
<dbReference type="AlphaFoldDB" id="A0A645ATX1"/>
<reference evidence="1" key="1">
    <citation type="submission" date="2019-08" db="EMBL/GenBank/DDBJ databases">
        <authorList>
            <person name="Kucharzyk K."/>
            <person name="Murdoch R.W."/>
            <person name="Higgins S."/>
            <person name="Loffler F."/>
        </authorList>
    </citation>
    <scope>NUCLEOTIDE SEQUENCE</scope>
</reference>
<gene>
    <name evidence="1" type="ORF">SDC9_103504</name>
</gene>
<evidence type="ECO:0000313" key="1">
    <source>
        <dbReference type="EMBL" id="MPM56695.1"/>
    </source>
</evidence>